<dbReference type="GO" id="GO:0006303">
    <property type="term" value="P:double-strand break repair via nonhomologous end joining"/>
    <property type="evidence" value="ECO:0007669"/>
    <property type="project" value="TreeGrafter"/>
</dbReference>
<evidence type="ECO:0000313" key="2">
    <source>
        <dbReference type="EMBL" id="EFN78251.1"/>
    </source>
</evidence>
<dbReference type="GO" id="GO:0031297">
    <property type="term" value="P:replication fork processing"/>
    <property type="evidence" value="ECO:0007669"/>
    <property type="project" value="TreeGrafter"/>
</dbReference>
<accession>E2C1E4</accession>
<name>E2C1E4_HARSA</name>
<sequence length="72" mass="8481">NKRHLREVLIFCFNWTKTAAEAHRMLVEVYGDNATSDKTCREGFRCSKIGDFDVEDKERSGRPRVFEDEELQ</sequence>
<dbReference type="GO" id="GO:0046975">
    <property type="term" value="F:histone H3K36 methyltransferase activity"/>
    <property type="evidence" value="ECO:0007669"/>
    <property type="project" value="TreeGrafter"/>
</dbReference>
<dbReference type="GO" id="GO:0044774">
    <property type="term" value="P:mitotic DNA integrity checkpoint signaling"/>
    <property type="evidence" value="ECO:0007669"/>
    <property type="project" value="TreeGrafter"/>
</dbReference>
<dbReference type="GO" id="GO:0003690">
    <property type="term" value="F:double-stranded DNA binding"/>
    <property type="evidence" value="ECO:0007669"/>
    <property type="project" value="TreeGrafter"/>
</dbReference>
<gene>
    <name evidence="2" type="ORF">EAI_15830</name>
</gene>
<dbReference type="Pfam" id="PF17906">
    <property type="entry name" value="HTH_48"/>
    <property type="match status" value="1"/>
</dbReference>
<dbReference type="Gene3D" id="1.10.10.1450">
    <property type="match status" value="1"/>
</dbReference>
<dbReference type="GO" id="GO:0000729">
    <property type="term" value="P:DNA double-strand break processing"/>
    <property type="evidence" value="ECO:0007669"/>
    <property type="project" value="TreeGrafter"/>
</dbReference>
<dbReference type="PANTHER" id="PTHR46060:SF2">
    <property type="entry name" value="HISTONE-LYSINE N-METHYLTRANSFERASE SETMAR"/>
    <property type="match status" value="1"/>
</dbReference>
<keyword evidence="3" id="KW-1185">Reference proteome</keyword>
<feature type="non-terminal residue" evidence="2">
    <location>
        <position position="1"/>
    </location>
</feature>
<dbReference type="GO" id="GO:0005634">
    <property type="term" value="C:nucleus"/>
    <property type="evidence" value="ECO:0007669"/>
    <property type="project" value="TreeGrafter"/>
</dbReference>
<dbReference type="InterPro" id="IPR041426">
    <property type="entry name" value="Mos1_HTH"/>
</dbReference>
<dbReference type="InParanoid" id="E2C1E4"/>
<evidence type="ECO:0000259" key="1">
    <source>
        <dbReference type="Pfam" id="PF17906"/>
    </source>
</evidence>
<dbReference type="EMBL" id="GL451921">
    <property type="protein sequence ID" value="EFN78251.1"/>
    <property type="molecule type" value="Genomic_DNA"/>
</dbReference>
<dbReference type="GO" id="GO:0042800">
    <property type="term" value="F:histone H3K4 methyltransferase activity"/>
    <property type="evidence" value="ECO:0007669"/>
    <property type="project" value="TreeGrafter"/>
</dbReference>
<dbReference type="InterPro" id="IPR052709">
    <property type="entry name" value="Transposase-MT_Hybrid"/>
</dbReference>
<dbReference type="Proteomes" id="UP000008237">
    <property type="component" value="Unassembled WGS sequence"/>
</dbReference>
<dbReference type="GO" id="GO:0015074">
    <property type="term" value="P:DNA integration"/>
    <property type="evidence" value="ECO:0007669"/>
    <property type="project" value="TreeGrafter"/>
</dbReference>
<organism evidence="3">
    <name type="scientific">Harpegnathos saltator</name>
    <name type="common">Jerdon's jumping ant</name>
    <dbReference type="NCBI Taxonomy" id="610380"/>
    <lineage>
        <taxon>Eukaryota</taxon>
        <taxon>Metazoa</taxon>
        <taxon>Ecdysozoa</taxon>
        <taxon>Arthropoda</taxon>
        <taxon>Hexapoda</taxon>
        <taxon>Insecta</taxon>
        <taxon>Pterygota</taxon>
        <taxon>Neoptera</taxon>
        <taxon>Endopterygota</taxon>
        <taxon>Hymenoptera</taxon>
        <taxon>Apocrita</taxon>
        <taxon>Aculeata</taxon>
        <taxon>Formicoidea</taxon>
        <taxon>Formicidae</taxon>
        <taxon>Ponerinae</taxon>
        <taxon>Ponerini</taxon>
        <taxon>Harpegnathos</taxon>
    </lineage>
</organism>
<evidence type="ECO:0000313" key="3">
    <source>
        <dbReference type="Proteomes" id="UP000008237"/>
    </source>
</evidence>
<proteinExistence type="predicted"/>
<dbReference type="GO" id="GO:0000014">
    <property type="term" value="F:single-stranded DNA endodeoxyribonuclease activity"/>
    <property type="evidence" value="ECO:0007669"/>
    <property type="project" value="TreeGrafter"/>
</dbReference>
<dbReference type="GO" id="GO:0044547">
    <property type="term" value="F:DNA topoisomerase binding"/>
    <property type="evidence" value="ECO:0007669"/>
    <property type="project" value="TreeGrafter"/>
</dbReference>
<dbReference type="GO" id="GO:0003697">
    <property type="term" value="F:single-stranded DNA binding"/>
    <property type="evidence" value="ECO:0007669"/>
    <property type="project" value="TreeGrafter"/>
</dbReference>
<dbReference type="GO" id="GO:0035861">
    <property type="term" value="C:site of double-strand break"/>
    <property type="evidence" value="ECO:0007669"/>
    <property type="project" value="TreeGrafter"/>
</dbReference>
<protein>
    <recommendedName>
        <fullName evidence="1">Mos1 transposase HTH domain-containing protein</fullName>
    </recommendedName>
</protein>
<reference evidence="2 3" key="1">
    <citation type="journal article" date="2010" name="Science">
        <title>Genomic comparison of the ants Camponotus floridanus and Harpegnathos saltator.</title>
        <authorList>
            <person name="Bonasio R."/>
            <person name="Zhang G."/>
            <person name="Ye C."/>
            <person name="Mutti N.S."/>
            <person name="Fang X."/>
            <person name="Qin N."/>
            <person name="Donahue G."/>
            <person name="Yang P."/>
            <person name="Li Q."/>
            <person name="Li C."/>
            <person name="Zhang P."/>
            <person name="Huang Z."/>
            <person name="Berger S.L."/>
            <person name="Reinberg D."/>
            <person name="Wang J."/>
            <person name="Liebig J."/>
        </authorList>
    </citation>
    <scope>NUCLEOTIDE SEQUENCE [LARGE SCALE GENOMIC DNA]</scope>
    <source>
        <strain evidence="2 3">R22 G/1</strain>
    </source>
</reference>
<feature type="domain" description="Mos1 transposase HTH" evidence="1">
    <location>
        <begin position="2"/>
        <end position="44"/>
    </location>
</feature>
<dbReference type="AlphaFoldDB" id="E2C1E4"/>
<dbReference type="GO" id="GO:0000793">
    <property type="term" value="C:condensed chromosome"/>
    <property type="evidence" value="ECO:0007669"/>
    <property type="project" value="TreeGrafter"/>
</dbReference>
<dbReference type="PANTHER" id="PTHR46060">
    <property type="entry name" value="MARINER MOS1 TRANSPOSASE-LIKE PROTEIN"/>
    <property type="match status" value="1"/>
</dbReference>
<feature type="non-terminal residue" evidence="2">
    <location>
        <position position="72"/>
    </location>
</feature>